<protein>
    <submittedName>
        <fullName evidence="1">Uncharacterized protein</fullName>
    </submittedName>
</protein>
<reference evidence="1" key="1">
    <citation type="submission" date="2023-04" db="EMBL/GenBank/DDBJ databases">
        <title>A chromosome-level genome assembly of the parasitoid wasp Eretmocerus hayati.</title>
        <authorList>
            <person name="Zhong Y."/>
            <person name="Liu S."/>
            <person name="Liu Y."/>
        </authorList>
    </citation>
    <scope>NUCLEOTIDE SEQUENCE</scope>
    <source>
        <strain evidence="1">ZJU_SS_LIU_2023</strain>
    </source>
</reference>
<evidence type="ECO:0000313" key="1">
    <source>
        <dbReference type="EMBL" id="KAJ8685757.1"/>
    </source>
</evidence>
<dbReference type="Proteomes" id="UP001239111">
    <property type="component" value="Chromosome 1"/>
</dbReference>
<organism evidence="1 2">
    <name type="scientific">Eretmocerus hayati</name>
    <dbReference type="NCBI Taxonomy" id="131215"/>
    <lineage>
        <taxon>Eukaryota</taxon>
        <taxon>Metazoa</taxon>
        <taxon>Ecdysozoa</taxon>
        <taxon>Arthropoda</taxon>
        <taxon>Hexapoda</taxon>
        <taxon>Insecta</taxon>
        <taxon>Pterygota</taxon>
        <taxon>Neoptera</taxon>
        <taxon>Endopterygota</taxon>
        <taxon>Hymenoptera</taxon>
        <taxon>Apocrita</taxon>
        <taxon>Proctotrupomorpha</taxon>
        <taxon>Chalcidoidea</taxon>
        <taxon>Aphelinidae</taxon>
        <taxon>Aphelininae</taxon>
        <taxon>Eretmocerus</taxon>
    </lineage>
</organism>
<keyword evidence="2" id="KW-1185">Reference proteome</keyword>
<proteinExistence type="predicted"/>
<name>A0ACC2PQS4_9HYME</name>
<comment type="caution">
    <text evidence="1">The sequence shown here is derived from an EMBL/GenBank/DDBJ whole genome shotgun (WGS) entry which is preliminary data.</text>
</comment>
<accession>A0ACC2PQS4</accession>
<dbReference type="EMBL" id="CM056741">
    <property type="protein sequence ID" value="KAJ8685757.1"/>
    <property type="molecule type" value="Genomic_DNA"/>
</dbReference>
<gene>
    <name evidence="1" type="ORF">QAD02_021550</name>
</gene>
<sequence length="1304" mass="148691">MAQARFGGGSSDHFWSIVEQDLKIDIPIHIKRILKLQDIDDYISLRDVADNDVTETINKLEIFAQSQAYKNIVPPNLAVDDLKNYYGIFHKHIPDFCFTMGEKSRLKRLIALCKERGDGFWIQSNSSRGMKRAIEELEDLILNYHYNGADSDDARKASTLMRMLYEHLENNSVSSKNQNRYSEPFKKFWTYIFLIGGRTVYVTLAENLPIPSIQSIHRYLYESDPIVEGKLDVDGLFDHLTAGNWPFQVYISDDATKIKEDPRYDPITDRIVGFVEPVDENSLPIPGSFKANSLEDMMNYYENGKIAGYLHCYMAQPQAEDAPAFCLLMFASDSRFTAEDCIKRQEIIKKRLAEKNIKVEGFSTDGDPRSLSAMKQKTKLGLDPDKNKHNIKLLKGDLEGEEDYVQDTVHVVNRFKTRLVKHSITLPIGYFVVSSSHLLALIEGLPFSEHYLSISVLDDADKMNFDASLRICDRLIYEKLERIPGTDGTREYIKLMNFVLHSYLSTDLNELTRIYCSLYPVFFFRYWRKSLSKSEGLSVEHNCISTNTYTCLELNALALVKMVMRQVENPDLKKYFLPWQKSSQPCENWFRILRSIAPAFNTVVNCNMLEARYKCHRIKTINQIMTFDYSKYDEQLNFPRQKILNASFEKLKGKKLAVDLHTIPELNVALSIASVKKVIAKAREDAYRRIKELGVDNVMKQDADSPSVTPSTQMSALIDEPMEPDIDSLDEMPPAPLAIATGSSNQPNDEAPVIVDRGTNEDLFAAVFDEAQNLTDYSEACETSLKTDRFLQVKTLSGDTIMARKSSLWHRIRKGYKSKKLSSDRTLRVRSSNPNRFNHNDHPRPSLEDLSMQDEIHVLDWCVFKSENSEHHRIGMVLAFGYLEQNSWTKINFSKRFATIEPPSIAANIPGSIREPARQPQIRGTNSTRTIEGHGMDGLEEYTEKFFEILLEQGRLKVGQPQKNILIYSRLAHRDNLVEEAKDFDKFIEGLQQEVRMGVYKRNLEAHGITDEIVSQNPREYFGNYYDDPEEFHFSMGEKSNLRILLRLCTDRSETRLIRESTWTRLQSLELGQKTRPVTLPQGQTMNQNSMEAEKKKILSQINKDNRRKPKHKFDDDMKDKLKDVAVTVKIEKDKKGESQVVARIKCPICGIKIKTTKTKKARSEAGEGSWSAWNFVVHFGKHSKTAETSVPESDAVSHQNLTNGTDQHVSQATGPNALLVVEAEVEPEIREEQSRSSDSLESVSLSSVPTSSPESVRRSGGSANDSNDDSLEPFAVDVSLVTNSLTHSSCTITTEKNIRLAEM</sequence>
<evidence type="ECO:0000313" key="2">
    <source>
        <dbReference type="Proteomes" id="UP001239111"/>
    </source>
</evidence>